<feature type="compositionally biased region" description="Polar residues" evidence="2">
    <location>
        <begin position="363"/>
        <end position="376"/>
    </location>
</feature>
<feature type="compositionally biased region" description="Polar residues" evidence="2">
    <location>
        <begin position="481"/>
        <end position="493"/>
    </location>
</feature>
<dbReference type="PANTHER" id="PTHR38701">
    <property type="entry name" value="CHROMOSOME 8, WHOLE GENOME SHOTGUN SEQUENCE"/>
    <property type="match status" value="1"/>
</dbReference>
<evidence type="ECO:0000313" key="4">
    <source>
        <dbReference type="Proteomes" id="UP001201980"/>
    </source>
</evidence>
<gene>
    <name evidence="3" type="ORF">MKZ38_000033</name>
</gene>
<feature type="region of interest" description="Disordered" evidence="2">
    <location>
        <begin position="343"/>
        <end position="433"/>
    </location>
</feature>
<keyword evidence="4" id="KW-1185">Reference proteome</keyword>
<feature type="compositionally biased region" description="Polar residues" evidence="2">
    <location>
        <begin position="240"/>
        <end position="258"/>
    </location>
</feature>
<feature type="compositionally biased region" description="Polar residues" evidence="2">
    <location>
        <begin position="205"/>
        <end position="214"/>
    </location>
</feature>
<feature type="region of interest" description="Disordered" evidence="2">
    <location>
        <begin position="205"/>
        <end position="307"/>
    </location>
</feature>
<feature type="compositionally biased region" description="Polar residues" evidence="2">
    <location>
        <begin position="264"/>
        <end position="274"/>
    </location>
</feature>
<feature type="compositionally biased region" description="Polar residues" evidence="2">
    <location>
        <begin position="65"/>
        <end position="102"/>
    </location>
</feature>
<dbReference type="PANTHER" id="PTHR38701:SF1">
    <property type="entry name" value="UP-REGULATED DURING SEPTATION PROTEIN 1 DOMAIN-CONTAINING PROTEIN"/>
    <property type="match status" value="1"/>
</dbReference>
<reference evidence="3" key="1">
    <citation type="submission" date="2022-07" db="EMBL/GenBank/DDBJ databases">
        <title>Draft genome sequence of Zalerion maritima ATCC 34329, a (micro)plastics degrading marine fungus.</title>
        <authorList>
            <person name="Paco A."/>
            <person name="Goncalves M.F.M."/>
            <person name="Rocha-Santos T.A.P."/>
            <person name="Alves A."/>
        </authorList>
    </citation>
    <scope>NUCLEOTIDE SEQUENCE</scope>
    <source>
        <strain evidence="3">ATCC 34329</strain>
    </source>
</reference>
<feature type="region of interest" description="Disordered" evidence="2">
    <location>
        <begin position="842"/>
        <end position="875"/>
    </location>
</feature>
<feature type="compositionally biased region" description="Acidic residues" evidence="2">
    <location>
        <begin position="697"/>
        <end position="725"/>
    </location>
</feature>
<feature type="compositionally biased region" description="Polar residues" evidence="2">
    <location>
        <begin position="1"/>
        <end position="13"/>
    </location>
</feature>
<dbReference type="EMBL" id="JAKWBI020000100">
    <property type="protein sequence ID" value="KAJ2902839.1"/>
    <property type="molecule type" value="Genomic_DNA"/>
</dbReference>
<evidence type="ECO:0000256" key="1">
    <source>
        <dbReference type="SAM" id="Coils"/>
    </source>
</evidence>
<feature type="coiled-coil region" evidence="1">
    <location>
        <begin position="615"/>
        <end position="665"/>
    </location>
</feature>
<feature type="region of interest" description="Disordered" evidence="2">
    <location>
        <begin position="673"/>
        <end position="740"/>
    </location>
</feature>
<feature type="compositionally biased region" description="Low complexity" evidence="2">
    <location>
        <begin position="726"/>
        <end position="740"/>
    </location>
</feature>
<name>A0AAD5WUW3_9PEZI</name>
<comment type="caution">
    <text evidence="3">The sequence shown here is derived from an EMBL/GenBank/DDBJ whole genome shotgun (WGS) entry which is preliminary data.</text>
</comment>
<feature type="region of interest" description="Disordered" evidence="2">
    <location>
        <begin position="596"/>
        <end position="615"/>
    </location>
</feature>
<feature type="region of interest" description="Disordered" evidence="2">
    <location>
        <begin position="175"/>
        <end position="194"/>
    </location>
</feature>
<feature type="compositionally biased region" description="Polar residues" evidence="2">
    <location>
        <begin position="842"/>
        <end position="851"/>
    </location>
</feature>
<evidence type="ECO:0000256" key="2">
    <source>
        <dbReference type="SAM" id="MobiDB-lite"/>
    </source>
</evidence>
<keyword evidence="1" id="KW-0175">Coiled coil</keyword>
<protein>
    <submittedName>
        <fullName evidence="3">Uncharacterized protein</fullName>
    </submittedName>
</protein>
<feature type="compositionally biased region" description="Polar residues" evidence="2">
    <location>
        <begin position="401"/>
        <end position="427"/>
    </location>
</feature>
<dbReference type="Proteomes" id="UP001201980">
    <property type="component" value="Unassembled WGS sequence"/>
</dbReference>
<organism evidence="3 4">
    <name type="scientific">Zalerion maritima</name>
    <dbReference type="NCBI Taxonomy" id="339359"/>
    <lineage>
        <taxon>Eukaryota</taxon>
        <taxon>Fungi</taxon>
        <taxon>Dikarya</taxon>
        <taxon>Ascomycota</taxon>
        <taxon>Pezizomycotina</taxon>
        <taxon>Sordariomycetes</taxon>
        <taxon>Lulworthiomycetidae</taxon>
        <taxon>Lulworthiales</taxon>
        <taxon>Lulworthiaceae</taxon>
        <taxon>Zalerion</taxon>
    </lineage>
</organism>
<proteinExistence type="predicted"/>
<dbReference type="AlphaFoldDB" id="A0AAD5WUW3"/>
<feature type="compositionally biased region" description="Low complexity" evidence="2">
    <location>
        <begin position="449"/>
        <end position="464"/>
    </location>
</feature>
<sequence length="875" mass="93530">MRSTVSNPVLHSQFQKHHHHRTTHLDDNTQQQRPSSSSPSTRSLTRQQLGDQPIKGPPKPPSGTRAVSTRTSTKISSGNNKTSRFGTTPPSTRRAVSSGSTPLIRNSVLSSTLISKTQARTPRITATASHFASRTPLARLDQNESLEILKSKVAAMPPNDKNYQQPRMPILSASTTQKTPGVARSAAPLTPKVSGITTPSSSKFVTAGNVTPVTTPLGKRSHRPNSIHARSSSKDDGISTPVSSFLNSNITPRSGSRQSRVDSAHSTPSGTPTADKSDAYAAENRTGLGISPGGEHPNGNPTTMPRRAVVSFSPVPSGASTPNRHQTNKRESKFFYALDANAKGKSTKIQQQQQQQQQQQLQSSPVRPSIAQQKQPSAFFHANGASIDKPAERTSGERSRPNSTHGALSGTVSPAITSPTAQQTSSKFFYANGTPDVDGLERKIASQNGSSAPPAGPPALARSGTTTPSSGMNHRPMSPTKLAQSSHFSVQKNSSLPSLTARCQPLGGAVAAGPAAAGAAGSSNASVGMNRICPAADTLSRPTPLGHARTGSVPTVEQIISMSKLMSSQLSSECSTPVSNASGPPAPTSAAEYFSEPDDIGSDGVQSPTQSHQGKDQLNELVANARRERKVQDLEITNASLEAINRTLERQLRKQQSELRRFRRLSRAGKFSPVASDASKRVVSDTLTAPSTIEGMDLSDLDEMEESEEEIKEELEEEEEGEDMDTSGLSGTESLESLPPEEQAIRDAKHREKDERRLQLDLTKHQELLVGSQKINQSLKRCLNWSDMMIKDGKRALAYNVEVGDIELGGRILPPPDEEGDEVSVAGTGDFDSNFVVEFSSTGQASPQQLSVEPHMWAKAPQDRDSGIEMPTELG</sequence>
<accession>A0AAD5WUW3</accession>
<feature type="region of interest" description="Disordered" evidence="2">
    <location>
        <begin position="446"/>
        <end position="493"/>
    </location>
</feature>
<feature type="compositionally biased region" description="Basic and acidic residues" evidence="2">
    <location>
        <begin position="389"/>
        <end position="400"/>
    </location>
</feature>
<feature type="region of interest" description="Disordered" evidence="2">
    <location>
        <begin position="1"/>
        <end position="102"/>
    </location>
</feature>
<feature type="compositionally biased region" description="Low complexity" evidence="2">
    <location>
        <begin position="29"/>
        <end position="48"/>
    </location>
</feature>
<evidence type="ECO:0000313" key="3">
    <source>
        <dbReference type="EMBL" id="KAJ2902839.1"/>
    </source>
</evidence>
<feature type="compositionally biased region" description="Low complexity" evidence="2">
    <location>
        <begin position="350"/>
        <end position="362"/>
    </location>
</feature>